<reference evidence="2" key="1">
    <citation type="submission" date="2022-07" db="EMBL/GenBank/DDBJ databases">
        <authorList>
            <person name="Macas J."/>
            <person name="Novak P."/>
            <person name="Neumann P."/>
        </authorList>
    </citation>
    <scope>NUCLEOTIDE SEQUENCE</scope>
</reference>
<sequence>MPEAVLGWQSTRSDERILSVGVLKNGRTERGWESSSEVEDGISAVREKLLVDLQAATDKMKDAILGAGLRDGEGKERPPAPATGSETITPVGPSETAARPWNLRTRRSGNKHLHVVTAVSGEATARPPPPNCSLFKSRNESSGLDPATTTP</sequence>
<evidence type="ECO:0000313" key="2">
    <source>
        <dbReference type="EMBL" id="CAH9139892.1"/>
    </source>
</evidence>
<comment type="caution">
    <text evidence="2">The sequence shown here is derived from an EMBL/GenBank/DDBJ whole genome shotgun (WGS) entry which is preliminary data.</text>
</comment>
<dbReference type="Proteomes" id="UP001152523">
    <property type="component" value="Unassembled WGS sequence"/>
</dbReference>
<dbReference type="AlphaFoldDB" id="A0AAV0FW17"/>
<feature type="region of interest" description="Disordered" evidence="1">
    <location>
        <begin position="66"/>
        <end position="151"/>
    </location>
</feature>
<gene>
    <name evidence="2" type="ORF">CEPIT_LOCUS37925</name>
</gene>
<organism evidence="2 3">
    <name type="scientific">Cuscuta epithymum</name>
    <dbReference type="NCBI Taxonomy" id="186058"/>
    <lineage>
        <taxon>Eukaryota</taxon>
        <taxon>Viridiplantae</taxon>
        <taxon>Streptophyta</taxon>
        <taxon>Embryophyta</taxon>
        <taxon>Tracheophyta</taxon>
        <taxon>Spermatophyta</taxon>
        <taxon>Magnoliopsida</taxon>
        <taxon>eudicotyledons</taxon>
        <taxon>Gunneridae</taxon>
        <taxon>Pentapetalae</taxon>
        <taxon>asterids</taxon>
        <taxon>lamiids</taxon>
        <taxon>Solanales</taxon>
        <taxon>Convolvulaceae</taxon>
        <taxon>Cuscuteae</taxon>
        <taxon>Cuscuta</taxon>
        <taxon>Cuscuta subgen. Cuscuta</taxon>
    </lineage>
</organism>
<protein>
    <submittedName>
        <fullName evidence="2">Uncharacterized protein</fullName>
    </submittedName>
</protein>
<feature type="compositionally biased region" description="Basic residues" evidence="1">
    <location>
        <begin position="104"/>
        <end position="114"/>
    </location>
</feature>
<evidence type="ECO:0000256" key="1">
    <source>
        <dbReference type="SAM" id="MobiDB-lite"/>
    </source>
</evidence>
<accession>A0AAV0FW17</accession>
<proteinExistence type="predicted"/>
<evidence type="ECO:0000313" key="3">
    <source>
        <dbReference type="Proteomes" id="UP001152523"/>
    </source>
</evidence>
<feature type="compositionally biased region" description="Polar residues" evidence="1">
    <location>
        <begin position="134"/>
        <end position="151"/>
    </location>
</feature>
<dbReference type="EMBL" id="CAMAPF010001020">
    <property type="protein sequence ID" value="CAH9139892.1"/>
    <property type="molecule type" value="Genomic_DNA"/>
</dbReference>
<name>A0AAV0FW17_9ASTE</name>
<keyword evidence="3" id="KW-1185">Reference proteome</keyword>